<proteinExistence type="predicted"/>
<dbReference type="RefSeq" id="XP_046070168.1">
    <property type="nucleotide sequence ID" value="XM_046214208.1"/>
</dbReference>
<dbReference type="GO" id="GO:0016705">
    <property type="term" value="F:oxidoreductase activity, acting on paired donors, with incorporation or reduction of molecular oxygen"/>
    <property type="evidence" value="ECO:0007669"/>
    <property type="project" value="InterPro"/>
</dbReference>
<dbReference type="InterPro" id="IPR001128">
    <property type="entry name" value="Cyt_P450"/>
</dbReference>
<organism evidence="1 2">
    <name type="scientific">Talaromyces proteolyticus</name>
    <dbReference type="NCBI Taxonomy" id="1131652"/>
    <lineage>
        <taxon>Eukaryota</taxon>
        <taxon>Fungi</taxon>
        <taxon>Dikarya</taxon>
        <taxon>Ascomycota</taxon>
        <taxon>Pezizomycotina</taxon>
        <taxon>Eurotiomycetes</taxon>
        <taxon>Eurotiomycetidae</taxon>
        <taxon>Eurotiales</taxon>
        <taxon>Trichocomaceae</taxon>
        <taxon>Talaromyces</taxon>
        <taxon>Talaromyces sect. Bacilispori</taxon>
    </lineage>
</organism>
<accession>A0AAD4KM97</accession>
<dbReference type="Proteomes" id="UP001201262">
    <property type="component" value="Unassembled WGS sequence"/>
</dbReference>
<dbReference type="GO" id="GO:0005506">
    <property type="term" value="F:iron ion binding"/>
    <property type="evidence" value="ECO:0007669"/>
    <property type="project" value="InterPro"/>
</dbReference>
<dbReference type="GO" id="GO:0020037">
    <property type="term" value="F:heme binding"/>
    <property type="evidence" value="ECO:0007669"/>
    <property type="project" value="InterPro"/>
</dbReference>
<protein>
    <submittedName>
        <fullName evidence="1">Uncharacterized protein</fullName>
    </submittedName>
</protein>
<sequence>MEQEPIIHAYIDKLIDKINGRVEEENSQGAKTSTTLDVVEWINYVAFAIIGDLTWGSSFGCLDGLTYHLWIQTVGQFKTAIVVGATKLCLLIYSFLMAITPSSALKDVMEMWKATDQKVRQRCQPTGFRIHHSDSWQGFYNVYELGGDGGQCHDDCCYR</sequence>
<evidence type="ECO:0000313" key="1">
    <source>
        <dbReference type="EMBL" id="KAH8695026.1"/>
    </source>
</evidence>
<gene>
    <name evidence="1" type="ORF">BGW36DRAFT_360742</name>
</gene>
<dbReference type="GO" id="GO:0004497">
    <property type="term" value="F:monooxygenase activity"/>
    <property type="evidence" value="ECO:0007669"/>
    <property type="project" value="InterPro"/>
</dbReference>
<dbReference type="Pfam" id="PF00067">
    <property type="entry name" value="p450"/>
    <property type="match status" value="1"/>
</dbReference>
<dbReference type="AlphaFoldDB" id="A0AAD4KM97"/>
<comment type="caution">
    <text evidence="1">The sequence shown here is derived from an EMBL/GenBank/DDBJ whole genome shotgun (WGS) entry which is preliminary data.</text>
</comment>
<dbReference type="InterPro" id="IPR036396">
    <property type="entry name" value="Cyt_P450_sf"/>
</dbReference>
<evidence type="ECO:0000313" key="2">
    <source>
        <dbReference type="Proteomes" id="UP001201262"/>
    </source>
</evidence>
<dbReference type="SUPFAM" id="SSF48264">
    <property type="entry name" value="Cytochrome P450"/>
    <property type="match status" value="1"/>
</dbReference>
<keyword evidence="2" id="KW-1185">Reference proteome</keyword>
<dbReference type="Gene3D" id="1.10.630.10">
    <property type="entry name" value="Cytochrome P450"/>
    <property type="match status" value="1"/>
</dbReference>
<dbReference type="EMBL" id="JAJTJA010000008">
    <property type="protein sequence ID" value="KAH8695026.1"/>
    <property type="molecule type" value="Genomic_DNA"/>
</dbReference>
<reference evidence="1" key="1">
    <citation type="submission" date="2021-12" db="EMBL/GenBank/DDBJ databases">
        <title>Convergent genome expansion in fungi linked to evolution of root-endophyte symbiosis.</title>
        <authorList>
            <consortium name="DOE Joint Genome Institute"/>
            <person name="Ke Y.-H."/>
            <person name="Bonito G."/>
            <person name="Liao H.-L."/>
            <person name="Looney B."/>
            <person name="Rojas-Flechas A."/>
            <person name="Nash J."/>
            <person name="Hameed K."/>
            <person name="Schadt C."/>
            <person name="Martin F."/>
            <person name="Crous P.W."/>
            <person name="Miettinen O."/>
            <person name="Magnuson J.K."/>
            <person name="Labbe J."/>
            <person name="Jacobson D."/>
            <person name="Doktycz M.J."/>
            <person name="Veneault-Fourrey C."/>
            <person name="Kuo A."/>
            <person name="Mondo S."/>
            <person name="Calhoun S."/>
            <person name="Riley R."/>
            <person name="Ohm R."/>
            <person name="LaButti K."/>
            <person name="Andreopoulos B."/>
            <person name="Pangilinan J."/>
            <person name="Nolan M."/>
            <person name="Tritt A."/>
            <person name="Clum A."/>
            <person name="Lipzen A."/>
            <person name="Daum C."/>
            <person name="Barry K."/>
            <person name="Grigoriev I.V."/>
            <person name="Vilgalys R."/>
        </authorList>
    </citation>
    <scope>NUCLEOTIDE SEQUENCE</scope>
    <source>
        <strain evidence="1">PMI_201</strain>
    </source>
</reference>
<dbReference type="GeneID" id="70244495"/>
<name>A0AAD4KM97_9EURO</name>